<dbReference type="RefSeq" id="WP_014626807.1">
    <property type="nucleotide sequence ID" value="NC_016113.1"/>
</dbReference>
<dbReference type="InterPro" id="IPR038354">
    <property type="entry name" value="VKOR_sf"/>
</dbReference>
<dbReference type="Proteomes" id="UP000007842">
    <property type="component" value="Plasmid pSCATT"/>
</dbReference>
<organism evidence="12 13">
    <name type="scientific">Streptantibioticus cattleyicolor (strain ATCC 35852 / DSM 46488 / JCM 4925 / NBRC 14057 / NRRL 8057)</name>
    <name type="common">Streptomyces cattleya</name>
    <dbReference type="NCBI Taxonomy" id="1003195"/>
    <lineage>
        <taxon>Bacteria</taxon>
        <taxon>Bacillati</taxon>
        <taxon>Actinomycetota</taxon>
        <taxon>Actinomycetes</taxon>
        <taxon>Kitasatosporales</taxon>
        <taxon>Streptomycetaceae</taxon>
        <taxon>Streptantibioticus</taxon>
    </lineage>
</organism>
<keyword evidence="9" id="KW-0676">Redox-active center</keyword>
<evidence type="ECO:0000256" key="6">
    <source>
        <dbReference type="ARBA" id="ARBA00023002"/>
    </source>
</evidence>
<feature type="transmembrane region" description="Helical" evidence="10">
    <location>
        <begin position="85"/>
        <end position="105"/>
    </location>
</feature>
<evidence type="ECO:0000313" key="12">
    <source>
        <dbReference type="EMBL" id="AEW98715.1"/>
    </source>
</evidence>
<feature type="domain" description="Vitamin K epoxide reductase" evidence="11">
    <location>
        <begin position="6"/>
        <end position="137"/>
    </location>
</feature>
<dbReference type="KEGG" id="scy:SCATT_p05220"/>
<sequence length="184" mass="19871">MGARGHRVLGLIASFVITVDKLELLRDPHFRPACTINPVLSCTDVMVSAQASVFGFPNPLLGLAGYPVLVATGAALLGGARLGRWYCLALGAGTLLGAGFCMWLMSQALYAIGALCLWCCLVWAVTVVACCVSAHHIVRRGLLPTPRRLAIAVLEFPWAVPVVWCGTVVVLVGCRFWFYWRTLL</sequence>
<keyword evidence="8" id="KW-1015">Disulfide bond</keyword>
<dbReference type="SMART" id="SM00756">
    <property type="entry name" value="VKc"/>
    <property type="match status" value="1"/>
</dbReference>
<evidence type="ECO:0000256" key="8">
    <source>
        <dbReference type="ARBA" id="ARBA00023157"/>
    </source>
</evidence>
<evidence type="ECO:0000313" key="13">
    <source>
        <dbReference type="Proteomes" id="UP000007842"/>
    </source>
</evidence>
<evidence type="ECO:0000256" key="3">
    <source>
        <dbReference type="ARBA" id="ARBA00022692"/>
    </source>
</evidence>
<keyword evidence="13" id="KW-1185">Reference proteome</keyword>
<evidence type="ECO:0000256" key="5">
    <source>
        <dbReference type="ARBA" id="ARBA00022989"/>
    </source>
</evidence>
<gene>
    <name evidence="12" type="ordered locus">SCATT_p05220</name>
</gene>
<feature type="transmembrane region" description="Helical" evidence="10">
    <location>
        <begin position="158"/>
        <end position="180"/>
    </location>
</feature>
<keyword evidence="4" id="KW-0874">Quinone</keyword>
<dbReference type="EMBL" id="CP003229">
    <property type="protein sequence ID" value="AEW98715.1"/>
    <property type="molecule type" value="Genomic_DNA"/>
</dbReference>
<dbReference type="GO" id="GO:0016491">
    <property type="term" value="F:oxidoreductase activity"/>
    <property type="evidence" value="ECO:0007669"/>
    <property type="project" value="UniProtKB-KW"/>
</dbReference>
<dbReference type="AlphaFoldDB" id="G8XGF7"/>
<keyword evidence="7 10" id="KW-0472">Membrane</keyword>
<accession>G8XGF7</accession>
<evidence type="ECO:0000256" key="1">
    <source>
        <dbReference type="ARBA" id="ARBA00004141"/>
    </source>
</evidence>
<keyword evidence="3 10" id="KW-0812">Transmembrane</keyword>
<dbReference type="Pfam" id="PF07884">
    <property type="entry name" value="VKOR"/>
    <property type="match status" value="1"/>
</dbReference>
<evidence type="ECO:0000256" key="9">
    <source>
        <dbReference type="ARBA" id="ARBA00023284"/>
    </source>
</evidence>
<keyword evidence="6" id="KW-0560">Oxidoreductase</keyword>
<evidence type="ECO:0000256" key="2">
    <source>
        <dbReference type="ARBA" id="ARBA00006214"/>
    </source>
</evidence>
<proteinExistence type="inferred from homology"/>
<evidence type="ECO:0000256" key="10">
    <source>
        <dbReference type="SAM" id="Phobius"/>
    </source>
</evidence>
<geneLocation type="plasmid" evidence="12 13">
    <name>pSCATT</name>
</geneLocation>
<dbReference type="PATRIC" id="fig|1003195.29.peg.6317"/>
<evidence type="ECO:0000256" key="7">
    <source>
        <dbReference type="ARBA" id="ARBA00023136"/>
    </source>
</evidence>
<dbReference type="Gene3D" id="1.20.1440.130">
    <property type="entry name" value="VKOR domain"/>
    <property type="match status" value="1"/>
</dbReference>
<comment type="similarity">
    <text evidence="2">Belongs to the VKOR family.</text>
</comment>
<comment type="subcellular location">
    <subcellularLocation>
        <location evidence="1">Membrane</location>
        <topology evidence="1">Multi-pass membrane protein</topology>
    </subcellularLocation>
</comment>
<keyword evidence="5 10" id="KW-1133">Transmembrane helix</keyword>
<dbReference type="GO" id="GO:0048038">
    <property type="term" value="F:quinone binding"/>
    <property type="evidence" value="ECO:0007669"/>
    <property type="project" value="UniProtKB-KW"/>
</dbReference>
<evidence type="ECO:0000256" key="4">
    <source>
        <dbReference type="ARBA" id="ARBA00022719"/>
    </source>
</evidence>
<feature type="transmembrane region" description="Helical" evidence="10">
    <location>
        <begin position="60"/>
        <end position="78"/>
    </location>
</feature>
<name>G8XGF7_STREN</name>
<dbReference type="CDD" id="cd12922">
    <property type="entry name" value="VKOR_5"/>
    <property type="match status" value="1"/>
</dbReference>
<evidence type="ECO:0000259" key="11">
    <source>
        <dbReference type="SMART" id="SM00756"/>
    </source>
</evidence>
<protein>
    <submittedName>
        <fullName evidence="12">Vitamin K epoxide reductase</fullName>
    </submittedName>
</protein>
<dbReference type="HOGENOM" id="CLU_082938_1_1_11"/>
<dbReference type="InterPro" id="IPR041714">
    <property type="entry name" value="VKOR_Actinobacteria"/>
</dbReference>
<dbReference type="InterPro" id="IPR012932">
    <property type="entry name" value="VKOR"/>
</dbReference>
<keyword evidence="12" id="KW-0614">Plasmid</keyword>
<dbReference type="GO" id="GO:0016020">
    <property type="term" value="C:membrane"/>
    <property type="evidence" value="ECO:0007669"/>
    <property type="project" value="UniProtKB-SubCell"/>
</dbReference>
<reference evidence="13" key="1">
    <citation type="submission" date="2011-12" db="EMBL/GenBank/DDBJ databases">
        <title>Complete genome sequence of Streptomyces cattleya strain DSM 46488.</title>
        <authorList>
            <person name="Ou H.-Y."/>
            <person name="Li P."/>
            <person name="Zhao C."/>
            <person name="O'Hagan D."/>
            <person name="Deng Z."/>
        </authorList>
    </citation>
    <scope>NUCLEOTIDE SEQUENCE [LARGE SCALE GENOMIC DNA]</scope>
    <source>
        <strain evidence="13">ATCC 35852 / DSM 46488 / JCM 4925 / NBRC 14057 / NRRL 8057</strain>
        <plasmid evidence="13">Plasmid pSCATT</plasmid>
    </source>
</reference>
<feature type="transmembrane region" description="Helical" evidence="10">
    <location>
        <begin position="111"/>
        <end position="138"/>
    </location>
</feature>